<evidence type="ECO:0000313" key="8">
    <source>
        <dbReference type="Proteomes" id="UP001221189"/>
    </source>
</evidence>
<gene>
    <name evidence="7" type="primary">alkB</name>
    <name evidence="7" type="ORF">PRZ03_13800</name>
</gene>
<dbReference type="InterPro" id="IPR027450">
    <property type="entry name" value="AlkB-like"/>
</dbReference>
<feature type="domain" description="Fe2OG dioxygenase" evidence="6">
    <location>
        <begin position="112"/>
        <end position="212"/>
    </location>
</feature>
<keyword evidence="8" id="KW-1185">Reference proteome</keyword>
<evidence type="ECO:0000259" key="6">
    <source>
        <dbReference type="PROSITE" id="PS51471"/>
    </source>
</evidence>
<dbReference type="EC" id="1.14.11.33" evidence="7"/>
<keyword evidence="5" id="KW-0408">Iron</keyword>
<comment type="caution">
    <text evidence="7">The sequence shown here is derived from an EMBL/GenBank/DDBJ whole genome shotgun (WGS) entry which is preliminary data.</text>
</comment>
<evidence type="ECO:0000256" key="2">
    <source>
        <dbReference type="ARBA" id="ARBA00022723"/>
    </source>
</evidence>
<dbReference type="GO" id="GO:0035516">
    <property type="term" value="F:broad specificity oxidative DNA demethylase activity"/>
    <property type="evidence" value="ECO:0007669"/>
    <property type="project" value="UniProtKB-EC"/>
</dbReference>
<name>A0ABT5KFF1_9BURK</name>
<reference evidence="7 8" key="1">
    <citation type="submission" date="2022-10" db="EMBL/GenBank/DDBJ databases">
        <title>Paucibacter sp. hw1 Genome sequencing.</title>
        <authorList>
            <person name="Park S."/>
        </authorList>
    </citation>
    <scope>NUCLEOTIDE SEQUENCE [LARGE SCALE GENOMIC DNA]</scope>
    <source>
        <strain evidence="8">hw1</strain>
    </source>
</reference>
<dbReference type="Gene3D" id="2.60.120.590">
    <property type="entry name" value="Alpha-ketoglutarate-dependent dioxygenase AlkB-like"/>
    <property type="match status" value="1"/>
</dbReference>
<proteinExistence type="predicted"/>
<evidence type="ECO:0000256" key="5">
    <source>
        <dbReference type="ARBA" id="ARBA00023004"/>
    </source>
</evidence>
<dbReference type="PROSITE" id="PS51471">
    <property type="entry name" value="FE2OG_OXY"/>
    <property type="match status" value="1"/>
</dbReference>
<evidence type="ECO:0000256" key="1">
    <source>
        <dbReference type="ARBA" id="ARBA00001954"/>
    </source>
</evidence>
<accession>A0ABT5KFF1</accession>
<dbReference type="EMBL" id="JAQQXT010000008">
    <property type="protein sequence ID" value="MDC8772653.1"/>
    <property type="molecule type" value="Genomic_DNA"/>
</dbReference>
<keyword evidence="2" id="KW-0479">Metal-binding</keyword>
<keyword evidence="3" id="KW-0223">Dioxygenase</keyword>
<sequence length="212" mass="23014">MNAELFPLETDLSIADGAWLLPGFALDAAAALRETVEAVLTEAPLRHLHTPGGQVMQVAMSNCGPLGWVSDARGYRYQALDPLSGRPWPALPPLIAGLAREAAARAGYASFDADACLINRYLPGNRLSLHQDRDERDFSQPIVSISLGLPATFLFGGLTRADKPARLTLRHGDVLVWGGPSRLRFHGVLPLDDSEHPLLGRQRLNLTLRRAA</sequence>
<dbReference type="PANTHER" id="PTHR16557:SF2">
    <property type="entry name" value="NUCLEIC ACID DIOXYGENASE ALKBH1"/>
    <property type="match status" value="1"/>
</dbReference>
<dbReference type="NCBIfam" id="NF011930">
    <property type="entry name" value="PRK15401.1"/>
    <property type="match status" value="1"/>
</dbReference>
<dbReference type="InterPro" id="IPR004574">
    <property type="entry name" value="Alkb"/>
</dbReference>
<dbReference type="InterPro" id="IPR037151">
    <property type="entry name" value="AlkB-like_sf"/>
</dbReference>
<organism evidence="7 8">
    <name type="scientific">Roseateles albus</name>
    <dbReference type="NCBI Taxonomy" id="2987525"/>
    <lineage>
        <taxon>Bacteria</taxon>
        <taxon>Pseudomonadati</taxon>
        <taxon>Pseudomonadota</taxon>
        <taxon>Betaproteobacteria</taxon>
        <taxon>Burkholderiales</taxon>
        <taxon>Sphaerotilaceae</taxon>
        <taxon>Roseateles</taxon>
    </lineage>
</organism>
<dbReference type="RefSeq" id="WP_273600844.1">
    <property type="nucleotide sequence ID" value="NZ_JAQQXT010000008.1"/>
</dbReference>
<comment type="cofactor">
    <cofactor evidence="1">
        <name>Fe(2+)</name>
        <dbReference type="ChEBI" id="CHEBI:29033"/>
    </cofactor>
</comment>
<evidence type="ECO:0000256" key="4">
    <source>
        <dbReference type="ARBA" id="ARBA00023002"/>
    </source>
</evidence>
<dbReference type="Pfam" id="PF13532">
    <property type="entry name" value="2OG-FeII_Oxy_2"/>
    <property type="match status" value="1"/>
</dbReference>
<keyword evidence="4 7" id="KW-0560">Oxidoreductase</keyword>
<protein>
    <submittedName>
        <fullName evidence="7">DNA oxidative demethylase AlkB</fullName>
        <ecNumber evidence="7">1.14.11.33</ecNumber>
    </submittedName>
</protein>
<dbReference type="SUPFAM" id="SSF51197">
    <property type="entry name" value="Clavaminate synthase-like"/>
    <property type="match status" value="1"/>
</dbReference>
<evidence type="ECO:0000256" key="3">
    <source>
        <dbReference type="ARBA" id="ARBA00022964"/>
    </source>
</evidence>
<dbReference type="Proteomes" id="UP001221189">
    <property type="component" value="Unassembled WGS sequence"/>
</dbReference>
<evidence type="ECO:0000313" key="7">
    <source>
        <dbReference type="EMBL" id="MDC8772653.1"/>
    </source>
</evidence>
<dbReference type="InterPro" id="IPR005123">
    <property type="entry name" value="Oxoglu/Fe-dep_dioxygenase_dom"/>
</dbReference>
<dbReference type="PANTHER" id="PTHR16557">
    <property type="entry name" value="ALKYLATED DNA REPAIR PROTEIN ALKB-RELATED"/>
    <property type="match status" value="1"/>
</dbReference>